<evidence type="ECO:0000256" key="5">
    <source>
        <dbReference type="ARBA" id="ARBA00023002"/>
    </source>
</evidence>
<dbReference type="EMBL" id="JAUSVK010000001">
    <property type="protein sequence ID" value="MDQ0392970.1"/>
    <property type="molecule type" value="Genomic_DNA"/>
</dbReference>
<dbReference type="Gene3D" id="2.40.110.10">
    <property type="entry name" value="Butyryl-CoA Dehydrogenase, subunit A, domain 2"/>
    <property type="match status" value="1"/>
</dbReference>
<dbReference type="Pfam" id="PF00441">
    <property type="entry name" value="Acyl-CoA_dh_1"/>
    <property type="match status" value="1"/>
</dbReference>
<feature type="region of interest" description="Disordered" evidence="6">
    <location>
        <begin position="1"/>
        <end position="23"/>
    </location>
</feature>
<dbReference type="RefSeq" id="WP_307427670.1">
    <property type="nucleotide sequence ID" value="NZ_JAUSVK010000001.1"/>
</dbReference>
<keyword evidence="10" id="KW-1185">Reference proteome</keyword>
<gene>
    <name evidence="9" type="ORF">J3R73_002762</name>
</gene>
<dbReference type="InterPro" id="IPR037069">
    <property type="entry name" value="AcylCoA_DH/ox_N_sf"/>
</dbReference>
<comment type="similarity">
    <text evidence="2">Belongs to the acyl-CoA dehydrogenase family.</text>
</comment>
<dbReference type="InterPro" id="IPR046373">
    <property type="entry name" value="Acyl-CoA_Oxase/DH_mid-dom_sf"/>
</dbReference>
<feature type="compositionally biased region" description="Basic and acidic residues" evidence="6">
    <location>
        <begin position="1"/>
        <end position="14"/>
    </location>
</feature>
<dbReference type="PIRSF" id="PIRSF016578">
    <property type="entry name" value="HsaA"/>
    <property type="match status" value="1"/>
</dbReference>
<evidence type="ECO:0000259" key="7">
    <source>
        <dbReference type="Pfam" id="PF00441"/>
    </source>
</evidence>
<keyword evidence="3" id="KW-0285">Flavoprotein</keyword>
<evidence type="ECO:0000256" key="4">
    <source>
        <dbReference type="ARBA" id="ARBA00022827"/>
    </source>
</evidence>
<name>A0ABU0FFZ4_9HYPH</name>
<dbReference type="InterPro" id="IPR013786">
    <property type="entry name" value="AcylCoA_DH/ox_N"/>
</dbReference>
<dbReference type="InterPro" id="IPR009100">
    <property type="entry name" value="AcylCoA_DH/oxidase_NM_dom_sf"/>
</dbReference>
<evidence type="ECO:0000256" key="6">
    <source>
        <dbReference type="SAM" id="MobiDB-lite"/>
    </source>
</evidence>
<feature type="domain" description="Acyl-CoA dehydrogenase/oxidase C-terminal" evidence="7">
    <location>
        <begin position="242"/>
        <end position="356"/>
    </location>
</feature>
<dbReference type="InterPro" id="IPR050741">
    <property type="entry name" value="Acyl-CoA_dehydrogenase"/>
</dbReference>
<evidence type="ECO:0000259" key="8">
    <source>
        <dbReference type="Pfam" id="PF02771"/>
    </source>
</evidence>
<keyword evidence="4" id="KW-0274">FAD</keyword>
<dbReference type="SUPFAM" id="SSF47203">
    <property type="entry name" value="Acyl-CoA dehydrogenase C-terminal domain-like"/>
    <property type="match status" value="1"/>
</dbReference>
<evidence type="ECO:0000256" key="1">
    <source>
        <dbReference type="ARBA" id="ARBA00001974"/>
    </source>
</evidence>
<dbReference type="Pfam" id="PF02771">
    <property type="entry name" value="Acyl-CoA_dh_N"/>
    <property type="match status" value="1"/>
</dbReference>
<accession>A0ABU0FFZ4</accession>
<dbReference type="PANTHER" id="PTHR48083">
    <property type="entry name" value="MEDIUM-CHAIN SPECIFIC ACYL-COA DEHYDROGENASE, MITOCHONDRIAL-RELATED"/>
    <property type="match status" value="1"/>
</dbReference>
<dbReference type="InterPro" id="IPR036250">
    <property type="entry name" value="AcylCo_DH-like_C"/>
</dbReference>
<dbReference type="Gene3D" id="1.20.140.10">
    <property type="entry name" value="Butyryl-CoA Dehydrogenase, subunit A, domain 3"/>
    <property type="match status" value="1"/>
</dbReference>
<proteinExistence type="inferred from homology"/>
<comment type="caution">
    <text evidence="9">The sequence shown here is derived from an EMBL/GenBank/DDBJ whole genome shotgun (WGS) entry which is preliminary data.</text>
</comment>
<evidence type="ECO:0000256" key="2">
    <source>
        <dbReference type="ARBA" id="ARBA00009347"/>
    </source>
</evidence>
<evidence type="ECO:0000313" key="10">
    <source>
        <dbReference type="Proteomes" id="UP001237448"/>
    </source>
</evidence>
<organism evidence="9 10">
    <name type="scientific">Labrys monachus</name>
    <dbReference type="NCBI Taxonomy" id="217067"/>
    <lineage>
        <taxon>Bacteria</taxon>
        <taxon>Pseudomonadati</taxon>
        <taxon>Pseudomonadota</taxon>
        <taxon>Alphaproteobacteria</taxon>
        <taxon>Hyphomicrobiales</taxon>
        <taxon>Xanthobacteraceae</taxon>
        <taxon>Labrys</taxon>
    </lineage>
</organism>
<feature type="domain" description="Acyl-CoA dehydrogenase/oxidase N-terminal" evidence="8">
    <location>
        <begin position="20"/>
        <end position="119"/>
    </location>
</feature>
<reference evidence="9 10" key="1">
    <citation type="submission" date="2023-07" db="EMBL/GenBank/DDBJ databases">
        <title>Genomic Encyclopedia of Type Strains, Phase IV (KMG-IV): sequencing the most valuable type-strain genomes for metagenomic binning, comparative biology and taxonomic classification.</title>
        <authorList>
            <person name="Goeker M."/>
        </authorList>
    </citation>
    <scope>NUCLEOTIDE SEQUENCE [LARGE SCALE GENOMIC DNA]</scope>
    <source>
        <strain evidence="9 10">DSM 5896</strain>
    </source>
</reference>
<sequence length="390" mass="41370">MLKIVEFPRPRSEPGGEGQHAPLAERVRDFAALAAGKAEQADADGFLSPDVMAALHDQGLAMAPFPPMYGGEGLNEPERHGQLCATLRAIGAADLSVARLFEGHVNAVALVCRYGTAPQVSVLARKVESGALSGVWGADDAKGLRAVEDGDSGQWRLEGRKILASGAGFVTQPLVTATSEAGQILCLVDLSPGERSDTAGWTAQGMRSSATGTVDFSGLVLPAGRIIGSPGDFTRQPHFSGGAWRFCAVHVGAMERLADLFRDHLTFRRREGDPYQMQRVAQCVAAVTTARFWVEAAACGLASPQGDADRIVAFANLTRMVTERAALDVMEAVHRGVGLGSFMRPSPIERISRDLATYLRQPVPDLAMADAARSVLASEQPTSALWEPVG</sequence>
<dbReference type="SUPFAM" id="SSF56645">
    <property type="entry name" value="Acyl-CoA dehydrogenase NM domain-like"/>
    <property type="match status" value="1"/>
</dbReference>
<dbReference type="Gene3D" id="1.10.540.10">
    <property type="entry name" value="Acyl-CoA dehydrogenase/oxidase, N-terminal domain"/>
    <property type="match status" value="1"/>
</dbReference>
<keyword evidence="5" id="KW-0560">Oxidoreductase</keyword>
<dbReference type="InterPro" id="IPR009075">
    <property type="entry name" value="AcylCo_DH/oxidase_C"/>
</dbReference>
<protein>
    <submittedName>
        <fullName evidence="9">Alkylation response protein AidB-like acyl-CoA dehydrogenase</fullName>
    </submittedName>
</protein>
<evidence type="ECO:0000313" key="9">
    <source>
        <dbReference type="EMBL" id="MDQ0392970.1"/>
    </source>
</evidence>
<dbReference type="PANTHER" id="PTHR48083:SF37">
    <property type="entry name" value="DEHYDROGENASE, PUTATIVE-RELATED"/>
    <property type="match status" value="1"/>
</dbReference>
<comment type="cofactor">
    <cofactor evidence="1">
        <name>FAD</name>
        <dbReference type="ChEBI" id="CHEBI:57692"/>
    </cofactor>
</comment>
<dbReference type="Proteomes" id="UP001237448">
    <property type="component" value="Unassembled WGS sequence"/>
</dbReference>
<evidence type="ECO:0000256" key="3">
    <source>
        <dbReference type="ARBA" id="ARBA00022630"/>
    </source>
</evidence>